<dbReference type="PIRSF" id="PIRSF038921">
    <property type="entry name" value="P14a"/>
    <property type="match status" value="1"/>
</dbReference>
<dbReference type="InterPro" id="IPR035940">
    <property type="entry name" value="CAP_sf"/>
</dbReference>
<proteinExistence type="inferred from homology"/>
<keyword evidence="5" id="KW-0325">Glycoprotein</keyword>
<dbReference type="FunFam" id="3.40.33.10:FF:000007">
    <property type="entry name" value="Venom allergen"/>
    <property type="match status" value="1"/>
</dbReference>
<dbReference type="InterPro" id="IPR014044">
    <property type="entry name" value="CAP_dom"/>
</dbReference>
<dbReference type="CDD" id="cd05380">
    <property type="entry name" value="CAP_euk"/>
    <property type="match status" value="1"/>
</dbReference>
<dbReference type="PANTHER" id="PTHR10334">
    <property type="entry name" value="CYSTEINE-RICH SECRETORY PROTEIN-RELATED"/>
    <property type="match status" value="1"/>
</dbReference>
<dbReference type="PRINTS" id="PR00837">
    <property type="entry name" value="V5TPXLIKE"/>
</dbReference>
<dbReference type="EMBL" id="AXCN02000455">
    <property type="status" value="NOT_ANNOTATED_CDS"/>
    <property type="molecule type" value="Genomic_DNA"/>
</dbReference>
<keyword evidence="4 7" id="KW-0732">Signal</keyword>
<feature type="chain" id="PRO_5012768711" description="Venom allergen-1" evidence="7">
    <location>
        <begin position="21"/>
        <end position="260"/>
    </location>
</feature>
<evidence type="ECO:0000256" key="2">
    <source>
        <dbReference type="ARBA" id="ARBA00009923"/>
    </source>
</evidence>
<dbReference type="Pfam" id="PF00188">
    <property type="entry name" value="CAP"/>
    <property type="match status" value="1"/>
</dbReference>
<feature type="signal peptide" evidence="7">
    <location>
        <begin position="1"/>
        <end position="20"/>
    </location>
</feature>
<comment type="similarity">
    <text evidence="2">Belongs to the CRISP family.</text>
</comment>
<name>A0A182R1C0_9DIPT</name>
<dbReference type="STRING" id="69004.A0A182R1C0"/>
<keyword evidence="10" id="KW-1185">Reference proteome</keyword>
<accession>A0A182R1C0</accession>
<dbReference type="InterPro" id="IPR001283">
    <property type="entry name" value="CRISP-related"/>
</dbReference>
<evidence type="ECO:0000256" key="5">
    <source>
        <dbReference type="ARBA" id="ARBA00023180"/>
    </source>
</evidence>
<evidence type="ECO:0000256" key="6">
    <source>
        <dbReference type="ARBA" id="ARBA00068306"/>
    </source>
</evidence>
<evidence type="ECO:0000259" key="8">
    <source>
        <dbReference type="SMART" id="SM00198"/>
    </source>
</evidence>
<feature type="domain" description="SCP" evidence="8">
    <location>
        <begin position="64"/>
        <end position="223"/>
    </location>
</feature>
<dbReference type="AlphaFoldDB" id="A0A182R1C0"/>
<dbReference type="VEuPathDB" id="VectorBase:AFAF021038"/>
<reference evidence="9" key="2">
    <citation type="submission" date="2020-05" db="UniProtKB">
        <authorList>
            <consortium name="EnsemblMetazoa"/>
        </authorList>
    </citation>
    <scope>IDENTIFICATION</scope>
    <source>
        <strain evidence="9">FAR1</strain>
    </source>
</reference>
<keyword evidence="3" id="KW-0964">Secreted</keyword>
<dbReference type="Gene3D" id="3.40.33.10">
    <property type="entry name" value="CAP"/>
    <property type="match status" value="1"/>
</dbReference>
<dbReference type="InterPro" id="IPR034763">
    <property type="entry name" value="P14a_insect"/>
</dbReference>
<reference evidence="10" key="1">
    <citation type="submission" date="2014-01" db="EMBL/GenBank/DDBJ databases">
        <title>The Genome Sequence of Anopheles farauti FAR1 (V2).</title>
        <authorList>
            <consortium name="The Broad Institute Genomics Platform"/>
            <person name="Neafsey D.E."/>
            <person name="Besansky N."/>
            <person name="Howell P."/>
            <person name="Walton C."/>
            <person name="Young S.K."/>
            <person name="Zeng Q."/>
            <person name="Gargeya S."/>
            <person name="Fitzgerald M."/>
            <person name="Haas B."/>
            <person name="Abouelleil A."/>
            <person name="Allen A.W."/>
            <person name="Alvarado L."/>
            <person name="Arachchi H.M."/>
            <person name="Berlin A.M."/>
            <person name="Chapman S.B."/>
            <person name="Gainer-Dewar J."/>
            <person name="Goldberg J."/>
            <person name="Griggs A."/>
            <person name="Gujja S."/>
            <person name="Hansen M."/>
            <person name="Howarth C."/>
            <person name="Imamovic A."/>
            <person name="Ireland A."/>
            <person name="Larimer J."/>
            <person name="McCowan C."/>
            <person name="Murphy C."/>
            <person name="Pearson M."/>
            <person name="Poon T.W."/>
            <person name="Priest M."/>
            <person name="Roberts A."/>
            <person name="Saif S."/>
            <person name="Shea T."/>
            <person name="Sisk P."/>
            <person name="Sykes S."/>
            <person name="Wortman J."/>
            <person name="Nusbaum C."/>
            <person name="Birren B."/>
        </authorList>
    </citation>
    <scope>NUCLEOTIDE SEQUENCE [LARGE SCALE GENOMIC DNA]</scope>
    <source>
        <strain evidence="10">FAR1</strain>
    </source>
</reference>
<dbReference type="GO" id="GO:0005576">
    <property type="term" value="C:extracellular region"/>
    <property type="evidence" value="ECO:0007669"/>
    <property type="project" value="UniProtKB-SubCell"/>
</dbReference>
<organism evidence="9 10">
    <name type="scientific">Anopheles farauti</name>
    <dbReference type="NCBI Taxonomy" id="69004"/>
    <lineage>
        <taxon>Eukaryota</taxon>
        <taxon>Metazoa</taxon>
        <taxon>Ecdysozoa</taxon>
        <taxon>Arthropoda</taxon>
        <taxon>Hexapoda</taxon>
        <taxon>Insecta</taxon>
        <taxon>Pterygota</taxon>
        <taxon>Neoptera</taxon>
        <taxon>Endopterygota</taxon>
        <taxon>Diptera</taxon>
        <taxon>Nematocera</taxon>
        <taxon>Culicoidea</taxon>
        <taxon>Culicidae</taxon>
        <taxon>Anophelinae</taxon>
        <taxon>Anopheles</taxon>
    </lineage>
</organism>
<evidence type="ECO:0000256" key="3">
    <source>
        <dbReference type="ARBA" id="ARBA00022525"/>
    </source>
</evidence>
<dbReference type="Proteomes" id="UP000075886">
    <property type="component" value="Unassembled WGS sequence"/>
</dbReference>
<dbReference type="SUPFAM" id="SSF55797">
    <property type="entry name" value="PR-1-like"/>
    <property type="match status" value="1"/>
</dbReference>
<sequence>MVAWVGSVALLLVVLARVDAGGRYCNSELCPHGGPHVGCNPPPFSGGPTCRSKQSPKKVFITPELRAFILDEHNQNRSNIALGKIRPYPRAAKMPTLTWDTELAELADANARSCDYGHDRCRATDKFPYAGQNIAITQFYGYRFKEKELIHKFILSWFGEYLDARKEHIAKYPTSYSGKPIGHFTQIVSDRTTKVGCSMWYWKDGKTEAYYFVCNYSVTNIMDRSIYLEGATTSKCKKGNNSKYPGLCNANEEPRSIMDP</sequence>
<dbReference type="EnsemblMetazoa" id="AFAF021038-RA">
    <property type="protein sequence ID" value="AFAF021038-PA"/>
    <property type="gene ID" value="AFAF021038"/>
</dbReference>
<protein>
    <recommendedName>
        <fullName evidence="6">Venom allergen-1</fullName>
    </recommendedName>
</protein>
<dbReference type="SMART" id="SM00198">
    <property type="entry name" value="SCP"/>
    <property type="match status" value="1"/>
</dbReference>
<comment type="subcellular location">
    <subcellularLocation>
        <location evidence="1">Secreted</location>
    </subcellularLocation>
</comment>
<evidence type="ECO:0000313" key="9">
    <source>
        <dbReference type="EnsemblMetazoa" id="AFAF021038-PA"/>
    </source>
</evidence>
<evidence type="ECO:0000256" key="7">
    <source>
        <dbReference type="SAM" id="SignalP"/>
    </source>
</evidence>
<evidence type="ECO:0000256" key="4">
    <source>
        <dbReference type="ARBA" id="ARBA00022729"/>
    </source>
</evidence>
<evidence type="ECO:0000313" key="10">
    <source>
        <dbReference type="Proteomes" id="UP000075886"/>
    </source>
</evidence>
<evidence type="ECO:0000256" key="1">
    <source>
        <dbReference type="ARBA" id="ARBA00004613"/>
    </source>
</evidence>